<feature type="compositionally biased region" description="Basic and acidic residues" evidence="1">
    <location>
        <begin position="424"/>
        <end position="438"/>
    </location>
</feature>
<dbReference type="AlphaFoldDB" id="A0A9W7A5E9"/>
<evidence type="ECO:0000256" key="2">
    <source>
        <dbReference type="SAM" id="SignalP"/>
    </source>
</evidence>
<feature type="chain" id="PRO_5040756816" evidence="2">
    <location>
        <begin position="26"/>
        <end position="476"/>
    </location>
</feature>
<proteinExistence type="predicted"/>
<evidence type="ECO:0000313" key="4">
    <source>
        <dbReference type="Proteomes" id="UP001165085"/>
    </source>
</evidence>
<feature type="region of interest" description="Disordered" evidence="1">
    <location>
        <begin position="424"/>
        <end position="453"/>
    </location>
</feature>
<evidence type="ECO:0000313" key="3">
    <source>
        <dbReference type="EMBL" id="GMH64411.1"/>
    </source>
</evidence>
<sequence length="476" mass="52965">MKSALRIIMSFLLTLLLLHSQTTQSFQSFHAFLPMKGVSRSPSFLKSNSNSESSPESYLSSSLDSSSLDLSLLPPSYYPSSFPSSSIISSLPYTVPQALGIYVINEAQPFTIQGKEEDVKRYLEMKSPSIVGNDEVEEMCTITTKGELQHLFTYVSSSSTIIPSSPDLLPQFTATTFPMDGVTLTPSSQISISLLTLQPYETLLSNLPPTTQIIPQKHVTPSNLPSLKHYLLIFPSQTFPSTLHSLTPPLSSDKITLKLLQIPPPVYEYYTITTPRPPYTGLLKSVTPLDLKLPLEITRKCYTGAEGLSKRIIKEEFTHKILIFGRRGKGVIRFNAVDNEDRVERFLEGEGEEGDYPPGVGGEVRGEEGEVLGTLLEVGVGFEDSVGLAVLKRSSVEKFNVEVGMRVWAGGSWGVLEELDMSGKEIDKESSDFTPEKKEEDDEDVKALKKQERMDELKRKAQELIKRRNAKKEKKE</sequence>
<evidence type="ECO:0000256" key="1">
    <source>
        <dbReference type="SAM" id="MobiDB-lite"/>
    </source>
</evidence>
<dbReference type="OrthoDB" id="10629418at2759"/>
<reference evidence="4" key="1">
    <citation type="journal article" date="2023" name="Commun. Biol.">
        <title>Genome analysis of Parmales, the sister group of diatoms, reveals the evolutionary specialization of diatoms from phago-mixotrophs to photoautotrophs.</title>
        <authorList>
            <person name="Ban H."/>
            <person name="Sato S."/>
            <person name="Yoshikawa S."/>
            <person name="Yamada K."/>
            <person name="Nakamura Y."/>
            <person name="Ichinomiya M."/>
            <person name="Sato N."/>
            <person name="Blanc-Mathieu R."/>
            <person name="Endo H."/>
            <person name="Kuwata A."/>
            <person name="Ogata H."/>
        </authorList>
    </citation>
    <scope>NUCLEOTIDE SEQUENCE [LARGE SCALE GENOMIC DNA]</scope>
    <source>
        <strain evidence="4">NIES 3701</strain>
    </source>
</reference>
<accession>A0A9W7A5E9</accession>
<keyword evidence="4" id="KW-1185">Reference proteome</keyword>
<name>A0A9W7A5E9_9STRA</name>
<comment type="caution">
    <text evidence="3">The sequence shown here is derived from an EMBL/GenBank/DDBJ whole genome shotgun (WGS) entry which is preliminary data.</text>
</comment>
<keyword evidence="2" id="KW-0732">Signal</keyword>
<feature type="signal peptide" evidence="2">
    <location>
        <begin position="1"/>
        <end position="25"/>
    </location>
</feature>
<gene>
    <name evidence="3" type="ORF">TrST_g2493</name>
</gene>
<dbReference type="Proteomes" id="UP001165085">
    <property type="component" value="Unassembled WGS sequence"/>
</dbReference>
<organism evidence="3 4">
    <name type="scientific">Triparma strigata</name>
    <dbReference type="NCBI Taxonomy" id="1606541"/>
    <lineage>
        <taxon>Eukaryota</taxon>
        <taxon>Sar</taxon>
        <taxon>Stramenopiles</taxon>
        <taxon>Ochrophyta</taxon>
        <taxon>Bolidophyceae</taxon>
        <taxon>Parmales</taxon>
        <taxon>Triparmaceae</taxon>
        <taxon>Triparma</taxon>
    </lineage>
</organism>
<protein>
    <submittedName>
        <fullName evidence="3">Uncharacterized protein</fullName>
    </submittedName>
</protein>
<dbReference type="EMBL" id="BRXY01000094">
    <property type="protein sequence ID" value="GMH64411.1"/>
    <property type="molecule type" value="Genomic_DNA"/>
</dbReference>